<dbReference type="AlphaFoldDB" id="J1I066"/>
<keyword evidence="5 6" id="KW-0067">ATP-binding</keyword>
<name>J1I066_9BACT</name>
<dbReference type="GO" id="GO:0006799">
    <property type="term" value="P:polyphosphate biosynthetic process"/>
    <property type="evidence" value="ECO:0007669"/>
    <property type="project" value="UniProtKB-UniRule"/>
</dbReference>
<evidence type="ECO:0000256" key="2">
    <source>
        <dbReference type="ARBA" id="ARBA00022679"/>
    </source>
</evidence>
<comment type="similarity">
    <text evidence="6 7">Belongs to the polyphosphate kinase 1 (PPK1) family.</text>
</comment>
<keyword evidence="6" id="KW-0460">Magnesium</keyword>
<dbReference type="InterPro" id="IPR041108">
    <property type="entry name" value="PP_kinase_C_1"/>
</dbReference>
<comment type="cofactor">
    <cofactor evidence="6">
        <name>Mg(2+)</name>
        <dbReference type="ChEBI" id="CHEBI:18420"/>
    </cofactor>
</comment>
<feature type="binding site" evidence="6">
    <location>
        <position position="376"/>
    </location>
    <ligand>
        <name>Mg(2+)</name>
        <dbReference type="ChEBI" id="CHEBI:18420"/>
    </ligand>
</feature>
<feature type="binding site" evidence="6">
    <location>
        <position position="566"/>
    </location>
    <ligand>
        <name>ATP</name>
        <dbReference type="ChEBI" id="CHEBI:30616"/>
    </ligand>
</feature>
<dbReference type="GO" id="GO:0046872">
    <property type="term" value="F:metal ion binding"/>
    <property type="evidence" value="ECO:0007669"/>
    <property type="project" value="UniProtKB-KW"/>
</dbReference>
<comment type="PTM">
    <text evidence="6 7">An intermediate of this reaction is the autophosphorylated ppk in which a phosphate is covalently linked to a histidine residue through a N-P bond.</text>
</comment>
<keyword evidence="1 6" id="KW-0597">Phosphoprotein</keyword>
<protein>
    <recommendedName>
        <fullName evidence="6 7">Polyphosphate kinase</fullName>
        <ecNumber evidence="6 7">2.7.4.1</ecNumber>
    </recommendedName>
    <alternativeName>
        <fullName evidence="6">ATP-polyphosphate phosphotransferase</fullName>
    </alternativeName>
    <alternativeName>
        <fullName evidence="6">Polyphosphoric acid kinase</fullName>
    </alternativeName>
</protein>
<feature type="binding site" evidence="6">
    <location>
        <position position="469"/>
    </location>
    <ligand>
        <name>ATP</name>
        <dbReference type="ChEBI" id="CHEBI:30616"/>
    </ligand>
</feature>
<dbReference type="OrthoDB" id="9761456at2"/>
<evidence type="ECO:0000313" key="12">
    <source>
        <dbReference type="EMBL" id="EJF52055.1"/>
    </source>
</evidence>
<feature type="domain" description="Polyphosphate kinase middle" evidence="8">
    <location>
        <begin position="127"/>
        <end position="306"/>
    </location>
</feature>
<keyword evidence="6" id="KW-0479">Metal-binding</keyword>
<evidence type="ECO:0000256" key="7">
    <source>
        <dbReference type="RuleBase" id="RU003800"/>
    </source>
</evidence>
<organism evidence="12 13">
    <name type="scientific">Saprospira grandis DSM 2844</name>
    <dbReference type="NCBI Taxonomy" id="694433"/>
    <lineage>
        <taxon>Bacteria</taxon>
        <taxon>Pseudomonadati</taxon>
        <taxon>Bacteroidota</taxon>
        <taxon>Saprospiria</taxon>
        <taxon>Saprospirales</taxon>
        <taxon>Saprospiraceae</taxon>
        <taxon>Saprospira</taxon>
    </lineage>
</organism>
<proteinExistence type="inferred from homology"/>
<dbReference type="Gene3D" id="1.20.58.310">
    <property type="entry name" value="Polyphosphate kinase N-terminal domain"/>
    <property type="match status" value="1"/>
</dbReference>
<dbReference type="Pfam" id="PF13090">
    <property type="entry name" value="PP_kinase_C"/>
    <property type="match status" value="1"/>
</dbReference>
<keyword evidence="2 6" id="KW-0808">Transferase</keyword>
<feature type="domain" description="Polyphosphate kinase N-terminal" evidence="9">
    <location>
        <begin position="12"/>
        <end position="118"/>
    </location>
</feature>
<feature type="binding site" evidence="6">
    <location>
        <position position="406"/>
    </location>
    <ligand>
        <name>Mg(2+)</name>
        <dbReference type="ChEBI" id="CHEBI:18420"/>
    </ligand>
</feature>
<dbReference type="GO" id="GO:0009358">
    <property type="term" value="C:polyphosphate kinase complex"/>
    <property type="evidence" value="ECO:0007669"/>
    <property type="project" value="InterPro"/>
</dbReference>
<keyword evidence="3 6" id="KW-0547">Nucleotide-binding</keyword>
<gene>
    <name evidence="6" type="primary">ppk</name>
    <name evidence="12" type="ORF">SapgrDRAFT_0308</name>
</gene>
<dbReference type="Gene3D" id="3.30.1840.10">
    <property type="entry name" value="Polyphosphate kinase middle domain"/>
    <property type="match status" value="1"/>
</dbReference>
<dbReference type="HOGENOM" id="CLU_009678_5_0_10"/>
<dbReference type="NCBIfam" id="TIGR03705">
    <property type="entry name" value="poly_P_kin"/>
    <property type="match status" value="1"/>
</dbReference>
<dbReference type="PIRSF" id="PIRSF015589">
    <property type="entry name" value="PP_kinase"/>
    <property type="match status" value="1"/>
</dbReference>
<feature type="domain" description="Polyphosphate kinase C-terminal" evidence="11">
    <location>
        <begin position="333"/>
        <end position="494"/>
    </location>
</feature>
<feature type="active site" description="Phosphohistidine intermediate" evidence="6">
    <location>
        <position position="436"/>
    </location>
</feature>
<dbReference type="Pfam" id="PF13089">
    <property type="entry name" value="PP_kinase_N"/>
    <property type="match status" value="1"/>
</dbReference>
<keyword evidence="4 6" id="KW-0418">Kinase</keyword>
<feature type="domain" description="Polyphosphate kinase C-terminal" evidence="10">
    <location>
        <begin position="505"/>
        <end position="676"/>
    </location>
</feature>
<dbReference type="InterPro" id="IPR003414">
    <property type="entry name" value="PP_kinase"/>
</dbReference>
<evidence type="ECO:0000256" key="3">
    <source>
        <dbReference type="ARBA" id="ARBA00022741"/>
    </source>
</evidence>
<feature type="binding site" evidence="6">
    <location>
        <position position="50"/>
    </location>
    <ligand>
        <name>ATP</name>
        <dbReference type="ChEBI" id="CHEBI:30616"/>
    </ligand>
</feature>
<dbReference type="InterPro" id="IPR025198">
    <property type="entry name" value="PPK_N_dom"/>
</dbReference>
<evidence type="ECO:0000256" key="1">
    <source>
        <dbReference type="ARBA" id="ARBA00022553"/>
    </source>
</evidence>
<evidence type="ECO:0000256" key="4">
    <source>
        <dbReference type="ARBA" id="ARBA00022777"/>
    </source>
</evidence>
<feature type="binding site" evidence="6">
    <location>
        <position position="594"/>
    </location>
    <ligand>
        <name>ATP</name>
        <dbReference type="ChEBI" id="CHEBI:30616"/>
    </ligand>
</feature>
<dbReference type="PANTHER" id="PTHR30218">
    <property type="entry name" value="POLYPHOSPHATE KINASE"/>
    <property type="match status" value="1"/>
</dbReference>
<sequence length="695" mass="81689">MATIRTDENFPYSNRDLSWLAFNYRVLQEAKDPSVPLFERIKFLAIYSSNLDEFFRVRVASIKSLIRLGKRTKKAIEFPPEEVLDGINETVRQQQLEFTEIYQKHILPLLAAINIHLVKEADLKKTQTDFLDKYIEEKLIPYLQPMLIVKHKIRTFLINNALYLGVELGTKGRTPRYAVVRIPSHRFPRFLVLPSEQENERLIIMLDDIVRYALPRIFPGYSIENSYSFKMTRDAEMYLEDEYSGDLIEKIRKGLNKRNIGASTRFVYDRNMPANLLRFLMQAFSVKSTDRQPEGRYHNNFDLFQFPNFGLQHLQDDPLPPLKHPTLSKAQVLFDCISEGDHLVHYPYQRYNYVIKLLEQAAYDPDVKRIRILQYRVAKDSQIIAALRSAIAEGKEVMVFVEVKARFDEEANLDWAEKLEKWGAIVKYSLPELKVHSKILSISREEKGKLQDYCYLSTGNFHEGTARLYEDYGFFTKDKRLTKEVDKVLRYLEHGELPKKPFKHLLVGQFRMRKNIYAMIDREIELAQAGQEARITVKLNSLQDHRMIRRLYEASEAGVKIDLIVRGIFGLQTGIEGYSKNIRAISIVDRFLEHSRIYHFHNAGDDKIYLSSADWMTRNLYYRIECAFPIYDKSLQEEIKDFLNLQLKDNVKARILDPKLSNHYKIDEGQRPFRSQLEVYAYYKKQLEASQHAKK</sequence>
<dbReference type="CDD" id="cd09167">
    <property type="entry name" value="PLDc_EcPPK1_C2_like"/>
    <property type="match status" value="1"/>
</dbReference>
<evidence type="ECO:0000259" key="10">
    <source>
        <dbReference type="Pfam" id="PF13090"/>
    </source>
</evidence>
<evidence type="ECO:0000259" key="8">
    <source>
        <dbReference type="Pfam" id="PF02503"/>
    </source>
</evidence>
<evidence type="ECO:0000256" key="5">
    <source>
        <dbReference type="ARBA" id="ARBA00022840"/>
    </source>
</evidence>
<dbReference type="InterPro" id="IPR024953">
    <property type="entry name" value="PP_kinase_middle"/>
</dbReference>
<dbReference type="GO" id="GO:0005524">
    <property type="term" value="F:ATP binding"/>
    <property type="evidence" value="ECO:0007669"/>
    <property type="project" value="UniProtKB-KW"/>
</dbReference>
<dbReference type="EMBL" id="JH719942">
    <property type="protein sequence ID" value="EJF52055.1"/>
    <property type="molecule type" value="Genomic_DNA"/>
</dbReference>
<dbReference type="NCBIfam" id="NF003917">
    <property type="entry name" value="PRK05443.1-1"/>
    <property type="match status" value="1"/>
</dbReference>
<dbReference type="SUPFAM" id="SSF140356">
    <property type="entry name" value="PPK N-terminal domain-like"/>
    <property type="match status" value="1"/>
</dbReference>
<reference evidence="13" key="1">
    <citation type="journal article" date="2012" name="Stand. Genomic Sci.">
        <title>Permanent draft genome sequence of the gliding predator Saprospira grandis strain Sa g1 (= HR1).</title>
        <authorList>
            <person name="Mavromatis K."/>
            <person name="Chertkov O."/>
            <person name="Lapidus A."/>
            <person name="Nolan M."/>
            <person name="Lucas S."/>
            <person name="Tice H."/>
            <person name="Del Rio T.G."/>
            <person name="Cheng J.F."/>
            <person name="Han C."/>
            <person name="Tapia R."/>
            <person name="Bruce D."/>
            <person name="Goodwin L.A."/>
            <person name="Pitluck S."/>
            <person name="Huntemann M."/>
            <person name="Liolios K."/>
            <person name="Pagani I."/>
            <person name="Ivanova N."/>
            <person name="Mikhailova N."/>
            <person name="Pati A."/>
            <person name="Chen A."/>
            <person name="Palaniappan K."/>
            <person name="Land M."/>
            <person name="Brambilla E.M."/>
            <person name="Rohde M."/>
            <person name="Spring S."/>
            <person name="Goker M."/>
            <person name="Detter J.C."/>
            <person name="Bristow J."/>
            <person name="Eisen J.A."/>
            <person name="Markowitz V."/>
            <person name="Hugenholtz P."/>
            <person name="Kyrpides N.C."/>
            <person name="Klenk H.P."/>
            <person name="Woyke T."/>
        </authorList>
    </citation>
    <scope>NUCLEOTIDE SEQUENCE [LARGE SCALE GENOMIC DNA]</scope>
    <source>
        <strain evidence="13">DSM 2844</strain>
    </source>
</reference>
<dbReference type="Proteomes" id="UP000005113">
    <property type="component" value="Unassembled WGS sequence"/>
</dbReference>
<dbReference type="GO" id="GO:0008976">
    <property type="term" value="F:polyphosphate kinase activity"/>
    <property type="evidence" value="ECO:0007669"/>
    <property type="project" value="UniProtKB-UniRule"/>
</dbReference>
<dbReference type="HAMAP" id="MF_00347">
    <property type="entry name" value="Polyphosphate_kinase"/>
    <property type="match status" value="1"/>
</dbReference>
<accession>J1I066</accession>
<evidence type="ECO:0000259" key="9">
    <source>
        <dbReference type="Pfam" id="PF13089"/>
    </source>
</evidence>
<dbReference type="SUPFAM" id="SSF56024">
    <property type="entry name" value="Phospholipase D/nuclease"/>
    <property type="match status" value="2"/>
</dbReference>
<dbReference type="RefSeq" id="WP_002656721.1">
    <property type="nucleotide sequence ID" value="NZ_JH719942.1"/>
</dbReference>
<dbReference type="InterPro" id="IPR036832">
    <property type="entry name" value="PPK_N_dom_sf"/>
</dbReference>
<dbReference type="SUPFAM" id="SSF143724">
    <property type="entry name" value="PHP14-like"/>
    <property type="match status" value="1"/>
</dbReference>
<evidence type="ECO:0000313" key="13">
    <source>
        <dbReference type="Proteomes" id="UP000005113"/>
    </source>
</evidence>
<comment type="function">
    <text evidence="6 7">Catalyzes the reversible transfer of the terminal phosphate of ATP to form a long-chain polyphosphate (polyP).</text>
</comment>
<dbReference type="EC" id="2.7.4.1" evidence="6 7"/>
<dbReference type="InterPro" id="IPR025200">
    <property type="entry name" value="PPK_C_dom2"/>
</dbReference>
<dbReference type="Pfam" id="PF02503">
    <property type="entry name" value="PP_kinase"/>
    <property type="match status" value="1"/>
</dbReference>
<dbReference type="Pfam" id="PF17941">
    <property type="entry name" value="PP_kinase_C_1"/>
    <property type="match status" value="1"/>
</dbReference>
<dbReference type="PANTHER" id="PTHR30218:SF0">
    <property type="entry name" value="POLYPHOSPHATE KINASE"/>
    <property type="match status" value="1"/>
</dbReference>
<dbReference type="Gene3D" id="3.30.870.10">
    <property type="entry name" value="Endonuclease Chain A"/>
    <property type="match status" value="2"/>
</dbReference>
<dbReference type="InterPro" id="IPR036830">
    <property type="entry name" value="PP_kinase_middle_dom_sf"/>
</dbReference>
<evidence type="ECO:0000256" key="6">
    <source>
        <dbReference type="HAMAP-Rule" id="MF_00347"/>
    </source>
</evidence>
<comment type="catalytic activity">
    <reaction evidence="6 7">
        <text>[phosphate](n) + ATP = [phosphate](n+1) + ADP</text>
        <dbReference type="Rhea" id="RHEA:19573"/>
        <dbReference type="Rhea" id="RHEA-COMP:9859"/>
        <dbReference type="Rhea" id="RHEA-COMP:14280"/>
        <dbReference type="ChEBI" id="CHEBI:16838"/>
        <dbReference type="ChEBI" id="CHEBI:30616"/>
        <dbReference type="ChEBI" id="CHEBI:456216"/>
        <dbReference type="EC" id="2.7.4.1"/>
    </reaction>
</comment>
<evidence type="ECO:0000259" key="11">
    <source>
        <dbReference type="Pfam" id="PF17941"/>
    </source>
</evidence>